<dbReference type="Pfam" id="PF01578">
    <property type="entry name" value="Cytochrom_C_asm"/>
    <property type="match status" value="1"/>
</dbReference>
<dbReference type="PANTHER" id="PTHR30071:SF1">
    <property type="entry name" value="CYTOCHROME B_B6 PROTEIN-RELATED"/>
    <property type="match status" value="1"/>
</dbReference>
<feature type="transmembrane region" description="Helical" evidence="6">
    <location>
        <begin position="281"/>
        <end position="303"/>
    </location>
</feature>
<dbReference type="GO" id="GO:0017004">
    <property type="term" value="P:cytochrome complex assembly"/>
    <property type="evidence" value="ECO:0007669"/>
    <property type="project" value="UniProtKB-KW"/>
</dbReference>
<dbReference type="AlphaFoldDB" id="A0A0C1V475"/>
<dbReference type="Proteomes" id="UP000315925">
    <property type="component" value="Chromosome"/>
</dbReference>
<feature type="domain" description="Cytochrome c assembly protein" evidence="7">
    <location>
        <begin position="309"/>
        <end position="509"/>
    </location>
</feature>
<accession>A0A0C1V475</accession>
<dbReference type="EMBL" id="JQNX01000004">
    <property type="protein sequence ID" value="KIE58520.1"/>
    <property type="molecule type" value="Genomic_DNA"/>
</dbReference>
<feature type="transmembrane region" description="Helical" evidence="6">
    <location>
        <begin position="252"/>
        <end position="269"/>
    </location>
</feature>
<evidence type="ECO:0000256" key="4">
    <source>
        <dbReference type="ARBA" id="ARBA00022989"/>
    </source>
</evidence>
<dbReference type="PANTHER" id="PTHR30071">
    <property type="entry name" value="HEME EXPORTER PROTEIN C"/>
    <property type="match status" value="1"/>
</dbReference>
<feature type="transmembrane region" description="Helical" evidence="6">
    <location>
        <begin position="461"/>
        <end position="478"/>
    </location>
</feature>
<evidence type="ECO:0000256" key="1">
    <source>
        <dbReference type="ARBA" id="ARBA00004141"/>
    </source>
</evidence>
<keyword evidence="3" id="KW-0201">Cytochrome c-type biogenesis</keyword>
<gene>
    <name evidence="8" type="ORF">A946_06430</name>
    <name evidence="9" type="ORF">kam1_2130</name>
</gene>
<keyword evidence="2 6" id="KW-0812">Transmembrane</keyword>
<keyword evidence="5 6" id="KW-0472">Membrane</keyword>
<feature type="transmembrane region" description="Helical" evidence="6">
    <location>
        <begin position="315"/>
        <end position="333"/>
    </location>
</feature>
<dbReference type="InterPro" id="IPR002541">
    <property type="entry name" value="Cyt_c_assembly"/>
</dbReference>
<feature type="transmembrane region" description="Helical" evidence="6">
    <location>
        <begin position="523"/>
        <end position="542"/>
    </location>
</feature>
<evidence type="ECO:0000256" key="5">
    <source>
        <dbReference type="ARBA" id="ARBA00023136"/>
    </source>
</evidence>
<evidence type="ECO:0000256" key="2">
    <source>
        <dbReference type="ARBA" id="ARBA00022692"/>
    </source>
</evidence>
<proteinExistence type="predicted"/>
<feature type="transmembrane region" description="Helical" evidence="6">
    <location>
        <begin position="485"/>
        <end position="503"/>
    </location>
</feature>
<keyword evidence="10" id="KW-1185">Reference proteome</keyword>
<reference evidence="11" key="3">
    <citation type="submission" date="2019-03" db="EMBL/GenBank/DDBJ databases">
        <title>Complete genome of Methylacidiphilum kamchatkense Kam1.</title>
        <authorList>
            <person name="Kruse T."/>
            <person name="Murarilal Ratnadevi C."/>
            <person name="Erikstad H.-A."/>
            <person name="Birkeland N.-K."/>
        </authorList>
    </citation>
    <scope>NUCLEOTIDE SEQUENCE [LARGE SCALE GENOMIC DNA]</scope>
    <source>
        <strain evidence="11">kam1</strain>
    </source>
</reference>
<feature type="transmembrane region" description="Helical" evidence="6">
    <location>
        <begin position="423"/>
        <end position="446"/>
    </location>
</feature>
<feature type="transmembrane region" description="Helical" evidence="6">
    <location>
        <begin position="376"/>
        <end position="403"/>
    </location>
</feature>
<evidence type="ECO:0000313" key="8">
    <source>
        <dbReference type="EMBL" id="KIE58520.1"/>
    </source>
</evidence>
<feature type="transmembrane region" description="Helical" evidence="6">
    <location>
        <begin position="338"/>
        <end position="356"/>
    </location>
</feature>
<dbReference type="InterPro" id="IPR045062">
    <property type="entry name" value="Cyt_c_biogenesis_CcsA/CcmC"/>
</dbReference>
<evidence type="ECO:0000313" key="11">
    <source>
        <dbReference type="Proteomes" id="UP000315925"/>
    </source>
</evidence>
<reference evidence="9" key="2">
    <citation type="journal article" date="2019" name="BMC Genomics">
        <title>Complete genome sequence analysis of the thermoacidophilic verrucomicrobial methanotroph 'Candidatus Methylacidiphilum kamchatkense' strain Kam1 and comparison with its closest relatives.</title>
        <authorList>
            <person name="Kruse T."/>
            <person name="Ratnadevi C.M."/>
            <person name="Erikstad H.A."/>
            <person name="Birkeland N.K."/>
        </authorList>
    </citation>
    <scope>NUCLEOTIDE SEQUENCE</scope>
    <source>
        <strain evidence="9">Kam1</strain>
    </source>
</reference>
<protein>
    <submittedName>
        <fullName evidence="8">ABC transporter permease</fullName>
    </submittedName>
    <submittedName>
        <fullName evidence="9">Cytochrome c-type biogenesis protein CcsB</fullName>
    </submittedName>
</protein>
<keyword evidence="4 6" id="KW-1133">Transmembrane helix</keyword>
<evidence type="ECO:0000259" key="7">
    <source>
        <dbReference type="Pfam" id="PF01578"/>
    </source>
</evidence>
<dbReference type="RefSeq" id="WP_039721481.1">
    <property type="nucleotide sequence ID" value="NZ_CP037899.1"/>
</dbReference>
<sequence length="561" mass="63673">MINRSGLRIFLIILCILLPSTLLGKELNQFSQIAIQHGGRKKPLTVFAREILLSLSGRDSIKTLEGEKVGSTDFVLSLWFHPEGWERQPVILVDNPLLRKDIGIDSAKKLFSFQQLRENNLFKDFVVKHLHRPEAEGASLNPEEKEAMAVSGRLKLFEELYSGEIFHVIPNPLDPNKKWVTIENATQYYPQGLSESLLVIFDSMKRAYLQGNFSKAQEEASLFSKQLKDYAPRIYPSNDSLLFEHAYTVLNPWKWTLICYGIASLVFLLSRGWQPELGYRIGWGFAVFGFLFHVYGFVCRILIAGRPPVSNMYESVVWVSFGVMFFALVFEAIYHSRFFLMAACPFAAICMMLVDSQPLIFDPTIQPLVPVLRNNFWLTIHVLTITLSYAAFALALGLSHIYLWNTSKNAGMGGFQKGVLAKYIYRSLQIGVFLLAAGTILGGVWANYSWGRFWDWDPKETWALITLLCYLAVLHGRIAHWWGEFGLAVGSVLCFLSVLMAWYGVNFVLGKGLHSYGFGSGGIGYVLLYVFLEISFVAYCLLKYRLRKKEQQNPPPSPIQV</sequence>
<evidence type="ECO:0000313" key="9">
    <source>
        <dbReference type="EMBL" id="QDQ43338.1"/>
    </source>
</evidence>
<dbReference type="OrthoDB" id="9814290at2"/>
<comment type="subcellular location">
    <subcellularLocation>
        <location evidence="1">Membrane</location>
        <topology evidence="1">Multi-pass membrane protein</topology>
    </subcellularLocation>
</comment>
<dbReference type="Proteomes" id="UP000031594">
    <property type="component" value="Unassembled WGS sequence"/>
</dbReference>
<dbReference type="STRING" id="1202785.A946_06430"/>
<evidence type="ECO:0000256" key="3">
    <source>
        <dbReference type="ARBA" id="ARBA00022748"/>
    </source>
</evidence>
<organism evidence="9 11">
    <name type="scientific">Methylacidiphilum kamchatkense Kam1</name>
    <dbReference type="NCBI Taxonomy" id="1202785"/>
    <lineage>
        <taxon>Bacteria</taxon>
        <taxon>Pseudomonadati</taxon>
        <taxon>Verrucomicrobiota</taxon>
        <taxon>Methylacidiphilae</taxon>
        <taxon>Methylacidiphilales</taxon>
        <taxon>Methylacidiphilaceae</taxon>
        <taxon>Methylacidiphilum (ex Ratnadevi et al. 2023)</taxon>
    </lineage>
</organism>
<reference evidence="8 10" key="1">
    <citation type="submission" date="2014-08" db="EMBL/GenBank/DDBJ databases">
        <title>Methylacidiphilum kamchatkense strain Kam1 draft genome sequence.</title>
        <authorList>
            <person name="Birkeland N.-K."/>
            <person name="Erikstad H.A."/>
        </authorList>
    </citation>
    <scope>NUCLEOTIDE SEQUENCE [LARGE SCALE GENOMIC DNA]</scope>
    <source>
        <strain evidence="8 10">Kam1</strain>
    </source>
</reference>
<dbReference type="GO" id="GO:0005886">
    <property type="term" value="C:plasma membrane"/>
    <property type="evidence" value="ECO:0007669"/>
    <property type="project" value="TreeGrafter"/>
</dbReference>
<dbReference type="KEGG" id="mkc:kam1_2130"/>
<evidence type="ECO:0000256" key="6">
    <source>
        <dbReference type="SAM" id="Phobius"/>
    </source>
</evidence>
<dbReference type="GO" id="GO:0020037">
    <property type="term" value="F:heme binding"/>
    <property type="evidence" value="ECO:0007669"/>
    <property type="project" value="InterPro"/>
</dbReference>
<evidence type="ECO:0000313" key="10">
    <source>
        <dbReference type="Proteomes" id="UP000031594"/>
    </source>
</evidence>
<name>A0A0C1V475_9BACT</name>
<dbReference type="EMBL" id="CP037899">
    <property type="protein sequence ID" value="QDQ43338.1"/>
    <property type="molecule type" value="Genomic_DNA"/>
</dbReference>